<evidence type="ECO:0000256" key="3">
    <source>
        <dbReference type="ARBA" id="ARBA00022552"/>
    </source>
</evidence>
<comment type="subcellular location">
    <subcellularLocation>
        <location evidence="1">Nucleus</location>
    </subcellularLocation>
</comment>
<feature type="compositionally biased region" description="Acidic residues" evidence="5">
    <location>
        <begin position="228"/>
        <end position="246"/>
    </location>
</feature>
<dbReference type="AlphaFoldDB" id="A0A6G1IPT2"/>
<keyword evidence="4" id="KW-0539">Nucleus</keyword>
<reference evidence="6" key="1">
    <citation type="journal article" date="2020" name="Stud. Mycol.">
        <title>101 Dothideomycetes genomes: a test case for predicting lifestyles and emergence of pathogens.</title>
        <authorList>
            <person name="Haridas S."/>
            <person name="Albert R."/>
            <person name="Binder M."/>
            <person name="Bloem J."/>
            <person name="Labutti K."/>
            <person name="Salamov A."/>
            <person name="Andreopoulos B."/>
            <person name="Baker S."/>
            <person name="Barry K."/>
            <person name="Bills G."/>
            <person name="Bluhm B."/>
            <person name="Cannon C."/>
            <person name="Castanera R."/>
            <person name="Culley D."/>
            <person name="Daum C."/>
            <person name="Ezra D."/>
            <person name="Gonzalez J."/>
            <person name="Henrissat B."/>
            <person name="Kuo A."/>
            <person name="Liang C."/>
            <person name="Lipzen A."/>
            <person name="Lutzoni F."/>
            <person name="Magnuson J."/>
            <person name="Mondo S."/>
            <person name="Nolan M."/>
            <person name="Ohm R."/>
            <person name="Pangilinan J."/>
            <person name="Park H.-J."/>
            <person name="Ramirez L."/>
            <person name="Alfaro M."/>
            <person name="Sun H."/>
            <person name="Tritt A."/>
            <person name="Yoshinaga Y."/>
            <person name="Zwiers L.-H."/>
            <person name="Turgeon B."/>
            <person name="Goodwin S."/>
            <person name="Spatafora J."/>
            <person name="Crous P."/>
            <person name="Grigoriev I."/>
        </authorList>
    </citation>
    <scope>NUCLEOTIDE SEQUENCE</scope>
    <source>
        <strain evidence="6">CBS 122367</strain>
    </source>
</reference>
<dbReference type="Pfam" id="PF05997">
    <property type="entry name" value="Nop52"/>
    <property type="match status" value="1"/>
</dbReference>
<dbReference type="EMBL" id="MU005599">
    <property type="protein sequence ID" value="KAF2680108.1"/>
    <property type="molecule type" value="Genomic_DNA"/>
</dbReference>
<keyword evidence="7" id="KW-1185">Reference proteome</keyword>
<sequence>MAADLQSSPFIKHLASSDKKTRDQALTSLRTFLRGRSEISELDLLKLWKGLFYCLWMQDKPLHQQRLSQSLASLPSALQSPLILPFLRAFWITIAREWSQIEALRLDKYLYLIRQYVHASFQTLAKDGWKDTLAIEEYGRIVGDTALSGTDMKVPNGLRFHVLDVWVDELERVVGEGEGVWEGKLDILNLVMEPVERLAREGKLKVVRQAAKECLEDERLKAWRGEKDEDEEMEDGEEEEWGGIED</sequence>
<evidence type="ECO:0000313" key="7">
    <source>
        <dbReference type="Proteomes" id="UP000799291"/>
    </source>
</evidence>
<dbReference type="OrthoDB" id="2019504at2759"/>
<feature type="region of interest" description="Disordered" evidence="5">
    <location>
        <begin position="221"/>
        <end position="246"/>
    </location>
</feature>
<comment type="similarity">
    <text evidence="2">Belongs to the RRP1 family.</text>
</comment>
<dbReference type="GO" id="GO:0005634">
    <property type="term" value="C:nucleus"/>
    <property type="evidence" value="ECO:0007669"/>
    <property type="project" value="UniProtKB-SubCell"/>
</dbReference>
<dbReference type="PANTHER" id="PTHR13026:SF0">
    <property type="entry name" value="RIBOSOMAL RNA PROCESSING 1B"/>
    <property type="match status" value="1"/>
</dbReference>
<protein>
    <submittedName>
        <fullName evidence="6">Nucleolar protein-like protein NOP52 variant</fullName>
    </submittedName>
</protein>
<evidence type="ECO:0000256" key="1">
    <source>
        <dbReference type="ARBA" id="ARBA00004123"/>
    </source>
</evidence>
<evidence type="ECO:0000256" key="2">
    <source>
        <dbReference type="ARBA" id="ARBA00006374"/>
    </source>
</evidence>
<accession>A0A6G1IPT2</accession>
<evidence type="ECO:0000313" key="6">
    <source>
        <dbReference type="EMBL" id="KAF2680108.1"/>
    </source>
</evidence>
<evidence type="ECO:0000256" key="5">
    <source>
        <dbReference type="SAM" id="MobiDB-lite"/>
    </source>
</evidence>
<dbReference type="GO" id="GO:0006364">
    <property type="term" value="P:rRNA processing"/>
    <property type="evidence" value="ECO:0007669"/>
    <property type="project" value="UniProtKB-KW"/>
</dbReference>
<evidence type="ECO:0000256" key="4">
    <source>
        <dbReference type="ARBA" id="ARBA00023242"/>
    </source>
</evidence>
<keyword evidence="3" id="KW-0698">rRNA processing</keyword>
<gene>
    <name evidence="6" type="ORF">K458DRAFT_445535</name>
</gene>
<dbReference type="PANTHER" id="PTHR13026">
    <property type="entry name" value="NNP-1 PROTEIN NOVEL NUCLEAR PROTEIN 1 NOP52"/>
    <property type="match status" value="1"/>
</dbReference>
<dbReference type="InterPro" id="IPR010301">
    <property type="entry name" value="RRP1"/>
</dbReference>
<dbReference type="GO" id="GO:0030688">
    <property type="term" value="C:preribosome, small subunit precursor"/>
    <property type="evidence" value="ECO:0007669"/>
    <property type="project" value="InterPro"/>
</dbReference>
<organism evidence="6 7">
    <name type="scientific">Lentithecium fluviatile CBS 122367</name>
    <dbReference type="NCBI Taxonomy" id="1168545"/>
    <lineage>
        <taxon>Eukaryota</taxon>
        <taxon>Fungi</taxon>
        <taxon>Dikarya</taxon>
        <taxon>Ascomycota</taxon>
        <taxon>Pezizomycotina</taxon>
        <taxon>Dothideomycetes</taxon>
        <taxon>Pleosporomycetidae</taxon>
        <taxon>Pleosporales</taxon>
        <taxon>Massarineae</taxon>
        <taxon>Lentitheciaceae</taxon>
        <taxon>Lentithecium</taxon>
    </lineage>
</organism>
<proteinExistence type="inferred from homology"/>
<name>A0A6G1IPT2_9PLEO</name>
<dbReference type="Proteomes" id="UP000799291">
    <property type="component" value="Unassembled WGS sequence"/>
</dbReference>